<dbReference type="InterPro" id="IPR050189">
    <property type="entry name" value="MFS_Efflux_Transporters"/>
</dbReference>
<dbReference type="Pfam" id="PF07690">
    <property type="entry name" value="MFS_1"/>
    <property type="match status" value="1"/>
</dbReference>
<name>A0A0S4XMH6_9BACT</name>
<feature type="transmembrane region" description="Helical" evidence="6">
    <location>
        <begin position="12"/>
        <end position="33"/>
    </location>
</feature>
<dbReference type="SUPFAM" id="SSF103473">
    <property type="entry name" value="MFS general substrate transporter"/>
    <property type="match status" value="1"/>
</dbReference>
<evidence type="ECO:0000313" key="8">
    <source>
        <dbReference type="EMBL" id="CUV65511.1"/>
    </source>
</evidence>
<dbReference type="AlphaFoldDB" id="A0A0S4XMH6"/>
<dbReference type="PROSITE" id="PS50850">
    <property type="entry name" value="MFS"/>
    <property type="match status" value="1"/>
</dbReference>
<gene>
    <name evidence="8" type="ORF">BN3087_380027</name>
</gene>
<keyword evidence="5 6" id="KW-0472">Membrane</keyword>
<dbReference type="EMBL" id="FAXN01000038">
    <property type="protein sequence ID" value="CUV65511.1"/>
    <property type="molecule type" value="Genomic_DNA"/>
</dbReference>
<dbReference type="InterPro" id="IPR011701">
    <property type="entry name" value="MFS"/>
</dbReference>
<feature type="domain" description="Major facilitator superfamily (MFS) profile" evidence="7">
    <location>
        <begin position="8"/>
        <end position="379"/>
    </location>
</feature>
<reference evidence="8" key="1">
    <citation type="submission" date="2015-11" db="EMBL/GenBank/DDBJ databases">
        <authorList>
            <person name="Zhang Y."/>
            <person name="Guo Z."/>
        </authorList>
    </citation>
    <scope>NUCLEOTIDE SEQUENCE</scope>
    <source>
        <strain evidence="8">BN30871</strain>
    </source>
</reference>
<sequence length="380" mass="42005">MHKVEKSTKITLLLIAMLGVMSNTAIVTSLPHLGEHFKNTPHIELLSRLMITLPSLIIAILAPFLGHFIYKTSIIKNAIFALVLFAIAGSAGLYLEDINSLLISRMFLGLAIAIVMIVGTTLTGFYFHGAARDKFMGLQSAFISIGGVLFITGGGILSDIEWRYPFGIYLIGFLVLPMVILFLKEPNSLSELEDDRELPSNVRFIYVLAFILMLIFYVLPTQMPFLMINHFGASGTLAGLIISSAMASNALGAISFAQFKKYFDFPDIWIIGLIILAIGFIGIGNITNVYFFFFTSPIMGFGGGLLMTATMAWMLEIVHHTRRTKASGYLTGAFFGGQFASPIVFYPIVSYFGLQHFFIILGATIFIITFSFILYKKIKN</sequence>
<evidence type="ECO:0000256" key="5">
    <source>
        <dbReference type="ARBA" id="ARBA00023136"/>
    </source>
</evidence>
<dbReference type="CDD" id="cd17473">
    <property type="entry name" value="MFS_arabinose_efflux_permease_like"/>
    <property type="match status" value="1"/>
</dbReference>
<feature type="transmembrane region" description="Helical" evidence="6">
    <location>
        <begin position="204"/>
        <end position="225"/>
    </location>
</feature>
<dbReference type="PANTHER" id="PTHR43124:SF3">
    <property type="entry name" value="CHLORAMPHENICOL EFFLUX PUMP RV0191"/>
    <property type="match status" value="1"/>
</dbReference>
<dbReference type="PANTHER" id="PTHR43124">
    <property type="entry name" value="PURINE EFFLUX PUMP PBUE"/>
    <property type="match status" value="1"/>
</dbReference>
<feature type="transmembrane region" description="Helical" evidence="6">
    <location>
        <begin position="45"/>
        <end position="66"/>
    </location>
</feature>
<evidence type="ECO:0000256" key="4">
    <source>
        <dbReference type="ARBA" id="ARBA00022989"/>
    </source>
</evidence>
<keyword evidence="4 6" id="KW-1133">Transmembrane helix</keyword>
<feature type="transmembrane region" description="Helical" evidence="6">
    <location>
        <begin position="354"/>
        <end position="375"/>
    </location>
</feature>
<feature type="transmembrane region" description="Helical" evidence="6">
    <location>
        <begin position="78"/>
        <end position="95"/>
    </location>
</feature>
<organism evidence="8">
    <name type="scientific">Sulfurovum sp. enrichment culture clone C5</name>
    <dbReference type="NCBI Taxonomy" id="497650"/>
    <lineage>
        <taxon>Bacteria</taxon>
        <taxon>Pseudomonadati</taxon>
        <taxon>Campylobacterota</taxon>
        <taxon>Epsilonproteobacteria</taxon>
        <taxon>Campylobacterales</taxon>
        <taxon>Sulfurovaceae</taxon>
        <taxon>Sulfurovum</taxon>
        <taxon>environmental samples</taxon>
    </lineage>
</organism>
<feature type="transmembrane region" description="Helical" evidence="6">
    <location>
        <begin position="327"/>
        <end position="348"/>
    </location>
</feature>
<dbReference type="Gene3D" id="1.20.1250.20">
    <property type="entry name" value="MFS general substrate transporter like domains"/>
    <property type="match status" value="2"/>
</dbReference>
<accession>A0A0S4XMH6</accession>
<evidence type="ECO:0000256" key="2">
    <source>
        <dbReference type="ARBA" id="ARBA00022475"/>
    </source>
</evidence>
<dbReference type="GO" id="GO:0005886">
    <property type="term" value="C:plasma membrane"/>
    <property type="evidence" value="ECO:0007669"/>
    <property type="project" value="UniProtKB-SubCell"/>
</dbReference>
<feature type="transmembrane region" description="Helical" evidence="6">
    <location>
        <begin position="268"/>
        <end position="292"/>
    </location>
</feature>
<dbReference type="InterPro" id="IPR036259">
    <property type="entry name" value="MFS_trans_sf"/>
</dbReference>
<feature type="transmembrane region" description="Helical" evidence="6">
    <location>
        <begin position="107"/>
        <end position="128"/>
    </location>
</feature>
<dbReference type="InterPro" id="IPR020846">
    <property type="entry name" value="MFS_dom"/>
</dbReference>
<dbReference type="GO" id="GO:0022857">
    <property type="term" value="F:transmembrane transporter activity"/>
    <property type="evidence" value="ECO:0007669"/>
    <property type="project" value="InterPro"/>
</dbReference>
<evidence type="ECO:0000256" key="6">
    <source>
        <dbReference type="SAM" id="Phobius"/>
    </source>
</evidence>
<feature type="transmembrane region" description="Helical" evidence="6">
    <location>
        <begin position="164"/>
        <end position="183"/>
    </location>
</feature>
<comment type="subcellular location">
    <subcellularLocation>
        <location evidence="1">Cell membrane</location>
        <topology evidence="1">Multi-pass membrane protein</topology>
    </subcellularLocation>
</comment>
<feature type="transmembrane region" description="Helical" evidence="6">
    <location>
        <begin position="140"/>
        <end position="158"/>
    </location>
</feature>
<keyword evidence="2" id="KW-1003">Cell membrane</keyword>
<feature type="transmembrane region" description="Helical" evidence="6">
    <location>
        <begin position="237"/>
        <end position="256"/>
    </location>
</feature>
<keyword evidence="3 6" id="KW-0812">Transmembrane</keyword>
<protein>
    <submittedName>
        <fullName evidence="8">Putative MFS-type transporter</fullName>
    </submittedName>
</protein>
<feature type="transmembrane region" description="Helical" evidence="6">
    <location>
        <begin position="298"/>
        <end position="315"/>
    </location>
</feature>
<evidence type="ECO:0000256" key="3">
    <source>
        <dbReference type="ARBA" id="ARBA00022692"/>
    </source>
</evidence>
<evidence type="ECO:0000256" key="1">
    <source>
        <dbReference type="ARBA" id="ARBA00004651"/>
    </source>
</evidence>
<evidence type="ECO:0000259" key="7">
    <source>
        <dbReference type="PROSITE" id="PS50850"/>
    </source>
</evidence>
<proteinExistence type="predicted"/>